<accession>A0A4R4VRK3</accession>
<dbReference type="RefSeq" id="WP_132672989.1">
    <property type="nucleotide sequence ID" value="NZ_SMKS01000006.1"/>
</dbReference>
<evidence type="ECO:0000313" key="1">
    <source>
        <dbReference type="EMBL" id="TDD08598.1"/>
    </source>
</evidence>
<name>A0A4R4VRK3_9PSEU</name>
<dbReference type="EMBL" id="SMKS01000006">
    <property type="protein sequence ID" value="TDD08598.1"/>
    <property type="molecule type" value="Genomic_DNA"/>
</dbReference>
<protein>
    <submittedName>
        <fullName evidence="1">Uncharacterized protein</fullName>
    </submittedName>
</protein>
<proteinExistence type="predicted"/>
<organism evidence="1 2">
    <name type="scientific">Saccharopolyspora terrae</name>
    <dbReference type="NCBI Taxonomy" id="2530384"/>
    <lineage>
        <taxon>Bacteria</taxon>
        <taxon>Bacillati</taxon>
        <taxon>Actinomycetota</taxon>
        <taxon>Actinomycetes</taxon>
        <taxon>Pseudonocardiales</taxon>
        <taxon>Pseudonocardiaceae</taxon>
        <taxon>Saccharopolyspora</taxon>
    </lineage>
</organism>
<dbReference type="AlphaFoldDB" id="A0A4R4VRK3"/>
<gene>
    <name evidence="1" type="ORF">E1181_06515</name>
</gene>
<dbReference type="Proteomes" id="UP000295674">
    <property type="component" value="Unassembled WGS sequence"/>
</dbReference>
<dbReference type="OrthoDB" id="3695147at2"/>
<sequence>MSAPTKSEQRYAQVWTDHLGVVHERQQDERGQTLCGLNAGESNHPISARACRSCIAERLTSEIP</sequence>
<comment type="caution">
    <text evidence="1">The sequence shown here is derived from an EMBL/GenBank/DDBJ whole genome shotgun (WGS) entry which is preliminary data.</text>
</comment>
<keyword evidence="2" id="KW-1185">Reference proteome</keyword>
<reference evidence="1 2" key="1">
    <citation type="submission" date="2019-03" db="EMBL/GenBank/DDBJ databases">
        <title>Draft genome sequences of novel Actinobacteria.</title>
        <authorList>
            <person name="Sahin N."/>
            <person name="Ay H."/>
            <person name="Saygin H."/>
        </authorList>
    </citation>
    <scope>NUCLEOTIDE SEQUENCE [LARGE SCALE GENOMIC DNA]</scope>
    <source>
        <strain evidence="1 2">16K309</strain>
    </source>
</reference>
<evidence type="ECO:0000313" key="2">
    <source>
        <dbReference type="Proteomes" id="UP000295674"/>
    </source>
</evidence>